<sequence length="86" mass="9483">MLYATKDGGKHWPAWPGWGCLCRLGEGLDQPGYIAWPLLEEPLQPGDKRENVGFVFLSAEGADVMRNAGKFYLWDSGLIGEVSVVD</sequence>
<name>A0A7D4BCG6_9SPHN</name>
<organism evidence="1 2">
    <name type="scientific">Erythrobacter mangrovi</name>
    <dbReference type="NCBI Taxonomy" id="2739433"/>
    <lineage>
        <taxon>Bacteria</taxon>
        <taxon>Pseudomonadati</taxon>
        <taxon>Pseudomonadota</taxon>
        <taxon>Alphaproteobacteria</taxon>
        <taxon>Sphingomonadales</taxon>
        <taxon>Erythrobacteraceae</taxon>
        <taxon>Erythrobacter/Porphyrobacter group</taxon>
        <taxon>Erythrobacter</taxon>
    </lineage>
</organism>
<accession>A0A7D4BCG6</accession>
<dbReference type="Proteomes" id="UP000504693">
    <property type="component" value="Chromosome"/>
</dbReference>
<dbReference type="EMBL" id="CP053921">
    <property type="protein sequence ID" value="QKG72701.1"/>
    <property type="molecule type" value="Genomic_DNA"/>
</dbReference>
<gene>
    <name evidence="1" type="ORF">HQR01_07355</name>
</gene>
<keyword evidence="2" id="KW-1185">Reference proteome</keyword>
<dbReference type="KEGG" id="emv:HQR01_07355"/>
<reference evidence="1 2" key="1">
    <citation type="submission" date="2020-05" db="EMBL/GenBank/DDBJ databases">
        <title>Erythrobacter mangrovi sp. nov., isolated from rhizosphere soil of mangrove plant (Kandelia candel).</title>
        <authorList>
            <person name="Ye Y.H."/>
        </authorList>
    </citation>
    <scope>NUCLEOTIDE SEQUENCE [LARGE SCALE GENOMIC DNA]</scope>
    <source>
        <strain evidence="1 2">EB310</strain>
    </source>
</reference>
<dbReference type="AlphaFoldDB" id="A0A7D4BCG6"/>
<evidence type="ECO:0000313" key="1">
    <source>
        <dbReference type="EMBL" id="QKG72701.1"/>
    </source>
</evidence>
<protein>
    <submittedName>
        <fullName evidence="1">Uncharacterized protein</fullName>
    </submittedName>
</protein>
<proteinExistence type="predicted"/>
<evidence type="ECO:0000313" key="2">
    <source>
        <dbReference type="Proteomes" id="UP000504693"/>
    </source>
</evidence>